<dbReference type="EMBL" id="AP022610">
    <property type="protein sequence ID" value="BBZ25886.1"/>
    <property type="molecule type" value="Genomic_DNA"/>
</dbReference>
<dbReference type="Proteomes" id="UP000466517">
    <property type="component" value="Chromosome"/>
</dbReference>
<keyword evidence="2" id="KW-1185">Reference proteome</keyword>
<dbReference type="SUPFAM" id="SSF160387">
    <property type="entry name" value="NosL/MerB-like"/>
    <property type="match status" value="1"/>
</dbReference>
<dbReference type="Gene3D" id="3.30.450.410">
    <property type="match status" value="1"/>
</dbReference>
<dbReference type="AlphaFoldDB" id="A0A7I7X875"/>
<dbReference type="InterPro" id="IPR053717">
    <property type="entry name" value="MerB_lyase_sf"/>
</dbReference>
<dbReference type="KEGG" id="mmag:MMAD_01810"/>
<evidence type="ECO:0000313" key="1">
    <source>
        <dbReference type="EMBL" id="BBZ25886.1"/>
    </source>
</evidence>
<name>A0A7I7X875_9MYCO</name>
<reference evidence="1 2" key="1">
    <citation type="journal article" date="2019" name="Emerg. Microbes Infect.">
        <title>Comprehensive subspecies identification of 175 nontuberculous mycobacteria species based on 7547 genomic profiles.</title>
        <authorList>
            <person name="Matsumoto Y."/>
            <person name="Kinjo T."/>
            <person name="Motooka D."/>
            <person name="Nabeya D."/>
            <person name="Jung N."/>
            <person name="Uechi K."/>
            <person name="Horii T."/>
            <person name="Iida T."/>
            <person name="Fujita J."/>
            <person name="Nakamura S."/>
        </authorList>
    </citation>
    <scope>NUCLEOTIDE SEQUENCE [LARGE SCALE GENOMIC DNA]</scope>
    <source>
        <strain evidence="1 2">JCM 13574</strain>
    </source>
</reference>
<protein>
    <submittedName>
        <fullName evidence="1">Membrane protein</fullName>
    </submittedName>
</protein>
<dbReference type="InterPro" id="IPR004927">
    <property type="entry name" value="MerB"/>
</dbReference>
<accession>A0A7I7X875</accession>
<sequence>MTHDGPAAAMVEDLRLLVYTQLATTGRIETVEHLAASLQLSTADVVAGLDALHASRDLVLDEVGQVVLAHPFATINVGFSVMGEATMWWGGCAWDAFAIPHLVDAEPDTLVATRCPECRTPHAWNVTRAAAPAGEQIVHFATPMARVWDDVVHACRHQRIFCDDACLDRHLDAHSPTDRGFRFDVRTLWNLAAHWYDGRLDRGYRRREPASAAAYFDSVGLTGPFWGTARHDDVEDGPPGVGTRACLESGA</sequence>
<organism evidence="1 2">
    <name type="scientific">Mycolicibacterium madagascariense</name>
    <dbReference type="NCBI Taxonomy" id="212765"/>
    <lineage>
        <taxon>Bacteria</taxon>
        <taxon>Bacillati</taxon>
        <taxon>Actinomycetota</taxon>
        <taxon>Actinomycetes</taxon>
        <taxon>Mycobacteriales</taxon>
        <taxon>Mycobacteriaceae</taxon>
        <taxon>Mycolicibacterium</taxon>
    </lineage>
</organism>
<dbReference type="Pfam" id="PF03243">
    <property type="entry name" value="MerB"/>
    <property type="match status" value="1"/>
</dbReference>
<dbReference type="GO" id="GO:0018836">
    <property type="term" value="F:alkylmercury lyase activity"/>
    <property type="evidence" value="ECO:0007669"/>
    <property type="project" value="InterPro"/>
</dbReference>
<dbReference type="RefSeq" id="WP_197746906.1">
    <property type="nucleotide sequence ID" value="NZ_AP022610.1"/>
</dbReference>
<proteinExistence type="predicted"/>
<evidence type="ECO:0000313" key="2">
    <source>
        <dbReference type="Proteomes" id="UP000466517"/>
    </source>
</evidence>
<gene>
    <name evidence="1" type="ORF">MMAD_01810</name>
</gene>